<dbReference type="GO" id="GO:0016020">
    <property type="term" value="C:membrane"/>
    <property type="evidence" value="ECO:0007669"/>
    <property type="project" value="UniProtKB-SubCell"/>
</dbReference>
<evidence type="ECO:0000313" key="6">
    <source>
        <dbReference type="EMBL" id="MSN96221.1"/>
    </source>
</evidence>
<dbReference type="EMBL" id="VWSJ01000008">
    <property type="protein sequence ID" value="MSN96221.1"/>
    <property type="molecule type" value="Genomic_DNA"/>
</dbReference>
<feature type="transmembrane region" description="Helical" evidence="5">
    <location>
        <begin position="44"/>
        <end position="65"/>
    </location>
</feature>
<gene>
    <name evidence="6" type="ORF">F1B92_03255</name>
</gene>
<reference evidence="6 7" key="1">
    <citation type="submission" date="2019-09" db="EMBL/GenBank/DDBJ databases">
        <authorList>
            <person name="Silva M."/>
            <person name="Pereira G."/>
            <person name="Lopes-Da-Costa L."/>
            <person name="Silva E."/>
        </authorList>
    </citation>
    <scope>NUCLEOTIDE SEQUENCE [LARGE SCALE GENOMIC DNA]</scope>
    <source>
        <strain evidence="6 7">FMV-PI01</strain>
    </source>
</reference>
<evidence type="ECO:0000256" key="2">
    <source>
        <dbReference type="ARBA" id="ARBA00022692"/>
    </source>
</evidence>
<comment type="subcellular location">
    <subcellularLocation>
        <location evidence="1">Membrane</location>
        <topology evidence="1">Single-pass membrane protein</topology>
    </subcellularLocation>
</comment>
<evidence type="ECO:0000313" key="7">
    <source>
        <dbReference type="Proteomes" id="UP000476338"/>
    </source>
</evidence>
<dbReference type="Pfam" id="PF04228">
    <property type="entry name" value="Zn_peptidase"/>
    <property type="match status" value="1"/>
</dbReference>
<proteinExistence type="predicted"/>
<evidence type="ECO:0000256" key="3">
    <source>
        <dbReference type="ARBA" id="ARBA00022989"/>
    </source>
</evidence>
<evidence type="ECO:0000256" key="5">
    <source>
        <dbReference type="SAM" id="Phobius"/>
    </source>
</evidence>
<dbReference type="PANTHER" id="PTHR30168">
    <property type="entry name" value="PUTATIVE MEMBRANE PROTEIN YPFJ"/>
    <property type="match status" value="1"/>
</dbReference>
<keyword evidence="2 5" id="KW-0812">Transmembrane</keyword>
<name>A0A6L5WKE4_9BACT</name>
<keyword evidence="4 5" id="KW-0472">Membrane</keyword>
<sequence>MKWRGRKGSSNIEDLRNSKNLNGIKLQILIPLINFLIKSKIGRIILIIGVVAMFFGYNPLAILNLSSNQNYKVNHKSDEMAAEFVGVVLAQTEEIWHKIFASNDLKYIEPKLVLFRGGIRSACGFANSQVGPFYCPADMKVYLDLGFFDELAKRHDAPGDFAAAYVVAHEVGHHIQNLTGLLKRAKDLKIGKSEKIQNQVQVGVELMADCYAGIWAYYVGYNGLLEDGDIEEALNAASMIGDDILQKKAYGKVIPDSFTHGSAKQRKQAFYAGYKSGDMKICDFKR</sequence>
<evidence type="ECO:0000256" key="4">
    <source>
        <dbReference type="ARBA" id="ARBA00023136"/>
    </source>
</evidence>
<dbReference type="InterPro" id="IPR007343">
    <property type="entry name" value="Uncharacterised_pept_Zn_put"/>
</dbReference>
<dbReference type="Proteomes" id="UP000476338">
    <property type="component" value="Unassembled WGS sequence"/>
</dbReference>
<dbReference type="AlphaFoldDB" id="A0A6L5WKE4"/>
<evidence type="ECO:0000256" key="1">
    <source>
        <dbReference type="ARBA" id="ARBA00004167"/>
    </source>
</evidence>
<keyword evidence="7" id="KW-1185">Reference proteome</keyword>
<comment type="caution">
    <text evidence="6">The sequence shown here is derived from an EMBL/GenBank/DDBJ whole genome shotgun (WGS) entry which is preliminary data.</text>
</comment>
<accession>A0A6L5WKE4</accession>
<protein>
    <recommendedName>
        <fullName evidence="8">Neutral zinc metallopeptidase</fullName>
    </recommendedName>
</protein>
<evidence type="ECO:0008006" key="8">
    <source>
        <dbReference type="Google" id="ProtNLM"/>
    </source>
</evidence>
<dbReference type="PANTHER" id="PTHR30168:SF0">
    <property type="entry name" value="INNER MEMBRANE PROTEIN"/>
    <property type="match status" value="1"/>
</dbReference>
<organism evidence="6 7">
    <name type="scientific">Campylobacter portucalensis</name>
    <dbReference type="NCBI Taxonomy" id="2608384"/>
    <lineage>
        <taxon>Bacteria</taxon>
        <taxon>Pseudomonadati</taxon>
        <taxon>Campylobacterota</taxon>
        <taxon>Epsilonproteobacteria</taxon>
        <taxon>Campylobacterales</taxon>
        <taxon>Campylobacteraceae</taxon>
        <taxon>Campylobacter</taxon>
    </lineage>
</organism>
<reference evidence="6 7" key="2">
    <citation type="submission" date="2020-03" db="EMBL/GenBank/DDBJ databases">
        <title>Campylobacter portucalensis sp. nov., a new species of Campylobacter isolated from the reproductive tract of bulls.</title>
        <authorList>
            <person name="Silva M.F."/>
            <person name="Pereira G."/>
            <person name="Carneiro C."/>
            <person name="Hemphill A."/>
            <person name="Mateus L."/>
            <person name="Lopes-Da-Costa L."/>
            <person name="Silva E."/>
        </authorList>
    </citation>
    <scope>NUCLEOTIDE SEQUENCE [LARGE SCALE GENOMIC DNA]</scope>
    <source>
        <strain evidence="6 7">FMV-PI01</strain>
    </source>
</reference>
<dbReference type="RefSeq" id="WP_154570490.1">
    <property type="nucleotide sequence ID" value="NZ_VWSJ01000008.1"/>
</dbReference>
<keyword evidence="3 5" id="KW-1133">Transmembrane helix</keyword>